<evidence type="ECO:0000256" key="1">
    <source>
        <dbReference type="ARBA" id="ARBA00004141"/>
    </source>
</evidence>
<comment type="function">
    <text evidence="8">Putative sodium-dependent amino acid/proton antiporter.</text>
</comment>
<keyword evidence="6 11" id="KW-1133">Transmembrane helix</keyword>
<sequence>MYGYSHAVARYFIADRLVVLLSPKVETDDRTELIPEKQLAGGGTSTLSSATFNVINSITGSGIIDYSIILLIKAGNLSGTTTYQALVNRAFGLIGYLMLSTLQFLYPFTAFVCHHNSFLIYGSLEKPTISNWSRVTHVSVLLAVFISLLFAGCGYSTFTGYTQGDIFENYCKNDDLATFGRLCYGISIILTFPIECFVTREVVSNVFSNGTLTAGFHIAVTVAVIAVSTAVSLIFDCLGIVLELNGVVSATPLVFIIPTACYLKLSDEHWYHGDNLISCLILFAGVSVMTVGFVMAVLNPQECSHGKEMFYCMSSNSSFNNITFPTNVTLALNASIF</sequence>
<evidence type="ECO:0000256" key="9">
    <source>
        <dbReference type="ARBA" id="ARBA00040814"/>
    </source>
</evidence>
<evidence type="ECO:0000256" key="8">
    <source>
        <dbReference type="ARBA" id="ARBA00037101"/>
    </source>
</evidence>
<dbReference type="GO" id="GO:0016020">
    <property type="term" value="C:membrane"/>
    <property type="evidence" value="ECO:0007669"/>
    <property type="project" value="UniProtKB-SubCell"/>
</dbReference>
<feature type="transmembrane region" description="Helical" evidence="11">
    <location>
        <begin position="178"/>
        <end position="198"/>
    </location>
</feature>
<feature type="transmembrane region" description="Helical" evidence="11">
    <location>
        <begin position="210"/>
        <end position="235"/>
    </location>
</feature>
<evidence type="ECO:0000256" key="4">
    <source>
        <dbReference type="ARBA" id="ARBA00022692"/>
    </source>
</evidence>
<evidence type="ECO:0000256" key="10">
    <source>
        <dbReference type="ARBA" id="ARBA00041723"/>
    </source>
</evidence>
<evidence type="ECO:0000256" key="2">
    <source>
        <dbReference type="ARBA" id="ARBA00008066"/>
    </source>
</evidence>
<gene>
    <name evidence="13" type="ORF">EOD39_2389</name>
</gene>
<evidence type="ECO:0000256" key="3">
    <source>
        <dbReference type="ARBA" id="ARBA00022448"/>
    </source>
</evidence>
<keyword evidence="14" id="KW-1185">Reference proteome</keyword>
<dbReference type="GO" id="GO:0015179">
    <property type="term" value="F:L-amino acid transmembrane transporter activity"/>
    <property type="evidence" value="ECO:0007669"/>
    <property type="project" value="TreeGrafter"/>
</dbReference>
<feature type="domain" description="Amino acid transporter transmembrane" evidence="12">
    <location>
        <begin position="110"/>
        <end position="296"/>
    </location>
</feature>
<evidence type="ECO:0000256" key="5">
    <source>
        <dbReference type="ARBA" id="ARBA00022970"/>
    </source>
</evidence>
<keyword evidence="5" id="KW-0029">Amino-acid transport</keyword>
<proteinExistence type="inferred from homology"/>
<feature type="transmembrane region" description="Helical" evidence="11">
    <location>
        <begin position="93"/>
        <end position="114"/>
    </location>
</feature>
<keyword evidence="4 11" id="KW-0812">Transmembrane</keyword>
<evidence type="ECO:0000313" key="14">
    <source>
        <dbReference type="Proteomes" id="UP000289886"/>
    </source>
</evidence>
<evidence type="ECO:0000256" key="7">
    <source>
        <dbReference type="ARBA" id="ARBA00023136"/>
    </source>
</evidence>
<evidence type="ECO:0000313" key="13">
    <source>
        <dbReference type="EMBL" id="RXM29033.1"/>
    </source>
</evidence>
<evidence type="ECO:0000256" key="6">
    <source>
        <dbReference type="ARBA" id="ARBA00022989"/>
    </source>
</evidence>
<feature type="transmembrane region" description="Helical" evidence="11">
    <location>
        <begin position="135"/>
        <end position="158"/>
    </location>
</feature>
<keyword evidence="7 11" id="KW-0472">Membrane</keyword>
<comment type="caution">
    <text evidence="13">The sequence shown here is derived from an EMBL/GenBank/DDBJ whole genome shotgun (WGS) entry which is preliminary data.</text>
</comment>
<feature type="transmembrane region" description="Helical" evidence="11">
    <location>
        <begin position="247"/>
        <end position="265"/>
    </location>
</feature>
<dbReference type="InterPro" id="IPR013057">
    <property type="entry name" value="AA_transpt_TM"/>
</dbReference>
<comment type="similarity">
    <text evidence="2">Belongs to the amino acid/polyamine transporter 2 family.</text>
</comment>
<comment type="subcellular location">
    <subcellularLocation>
        <location evidence="1">Membrane</location>
        <topology evidence="1">Multi-pass membrane protein</topology>
    </subcellularLocation>
</comment>
<dbReference type="Pfam" id="PF01490">
    <property type="entry name" value="Aa_trans"/>
    <property type="match status" value="1"/>
</dbReference>
<dbReference type="EMBL" id="SCEB01215540">
    <property type="protein sequence ID" value="RXM29033.1"/>
    <property type="molecule type" value="Genomic_DNA"/>
</dbReference>
<organism evidence="13 14">
    <name type="scientific">Acipenser ruthenus</name>
    <name type="common">Sterlet sturgeon</name>
    <dbReference type="NCBI Taxonomy" id="7906"/>
    <lineage>
        <taxon>Eukaryota</taxon>
        <taxon>Metazoa</taxon>
        <taxon>Chordata</taxon>
        <taxon>Craniata</taxon>
        <taxon>Vertebrata</taxon>
        <taxon>Euteleostomi</taxon>
        <taxon>Actinopterygii</taxon>
        <taxon>Chondrostei</taxon>
        <taxon>Acipenseriformes</taxon>
        <taxon>Acipenseridae</taxon>
        <taxon>Acipenser</taxon>
    </lineage>
</organism>
<name>A0A444U1E8_ACIRT</name>
<evidence type="ECO:0000259" key="12">
    <source>
        <dbReference type="Pfam" id="PF01490"/>
    </source>
</evidence>
<evidence type="ECO:0000256" key="11">
    <source>
        <dbReference type="SAM" id="Phobius"/>
    </source>
</evidence>
<keyword evidence="3" id="KW-0813">Transport</keyword>
<feature type="transmembrane region" description="Helical" evidence="11">
    <location>
        <begin position="277"/>
        <end position="298"/>
    </location>
</feature>
<reference evidence="13 14" key="1">
    <citation type="submission" date="2019-01" db="EMBL/GenBank/DDBJ databases">
        <title>Draft Genome and Complete Hox-Cluster Characterization of the Sterlet Sturgeon (Acipenser ruthenus).</title>
        <authorList>
            <person name="Wei Q."/>
        </authorList>
    </citation>
    <scope>NUCLEOTIDE SEQUENCE [LARGE SCALE GENOMIC DNA]</scope>
    <source>
        <strain evidence="13">WHYD16114868_AA</strain>
        <tissue evidence="13">Blood</tissue>
    </source>
</reference>
<dbReference type="PANTHER" id="PTHR22950:SF458">
    <property type="entry name" value="SODIUM-COUPLED NEUTRAL AMINO ACID TRANSPORTER 11-RELATED"/>
    <property type="match status" value="1"/>
</dbReference>
<protein>
    <recommendedName>
        <fullName evidence="9">Putative sodium-coupled neutral amino acid transporter 11</fullName>
    </recommendedName>
    <alternativeName>
        <fullName evidence="10">Solute carrier family 38 member 11</fullName>
    </alternativeName>
</protein>
<dbReference type="AlphaFoldDB" id="A0A444U1E8"/>
<dbReference type="PANTHER" id="PTHR22950">
    <property type="entry name" value="AMINO ACID TRANSPORTER"/>
    <property type="match status" value="1"/>
</dbReference>
<accession>A0A444U1E8</accession>
<dbReference type="Proteomes" id="UP000289886">
    <property type="component" value="Unassembled WGS sequence"/>
</dbReference>